<dbReference type="AlphaFoldDB" id="A0A0F9AAM3"/>
<sequence length="59" mass="6933">MEVMFRNNYNEVLCFNHAIEAVLHNNQHITAFTDDSECDQSWVGYVCSECTKDEEKEDE</sequence>
<comment type="caution">
    <text evidence="1">The sequence shown here is derived from an EMBL/GenBank/DDBJ whole genome shotgun (WGS) entry which is preliminary data.</text>
</comment>
<protein>
    <submittedName>
        <fullName evidence="1">Uncharacterized protein</fullName>
    </submittedName>
</protein>
<gene>
    <name evidence="1" type="ORF">LCGC14_2935630</name>
</gene>
<name>A0A0F9AAM3_9ZZZZ</name>
<dbReference type="EMBL" id="LAZR01058726">
    <property type="protein sequence ID" value="KKK69281.1"/>
    <property type="molecule type" value="Genomic_DNA"/>
</dbReference>
<evidence type="ECO:0000313" key="1">
    <source>
        <dbReference type="EMBL" id="KKK69281.1"/>
    </source>
</evidence>
<reference evidence="1" key="1">
    <citation type="journal article" date="2015" name="Nature">
        <title>Complex archaea that bridge the gap between prokaryotes and eukaryotes.</title>
        <authorList>
            <person name="Spang A."/>
            <person name="Saw J.H."/>
            <person name="Jorgensen S.L."/>
            <person name="Zaremba-Niedzwiedzka K."/>
            <person name="Martijn J."/>
            <person name="Lind A.E."/>
            <person name="van Eijk R."/>
            <person name="Schleper C."/>
            <person name="Guy L."/>
            <person name="Ettema T.J."/>
        </authorList>
    </citation>
    <scope>NUCLEOTIDE SEQUENCE</scope>
</reference>
<proteinExistence type="predicted"/>
<accession>A0A0F9AAM3</accession>
<organism evidence="1">
    <name type="scientific">marine sediment metagenome</name>
    <dbReference type="NCBI Taxonomy" id="412755"/>
    <lineage>
        <taxon>unclassified sequences</taxon>
        <taxon>metagenomes</taxon>
        <taxon>ecological metagenomes</taxon>
    </lineage>
</organism>